<name>A0A4V6YUF8_9BACT</name>
<dbReference type="EMBL" id="CAADHO010000012">
    <property type="protein sequence ID" value="VFQ46928.1"/>
    <property type="molecule type" value="Genomic_DNA"/>
</dbReference>
<dbReference type="Proteomes" id="UP000507962">
    <property type="component" value="Unassembled WGS sequence"/>
</dbReference>
<gene>
    <name evidence="2" type="ORF">MSL71_46100</name>
</gene>
<dbReference type="AlphaFoldDB" id="A0A4V6YUF8"/>
<accession>A0A4V6YUF8</accession>
<evidence type="ECO:0000256" key="1">
    <source>
        <dbReference type="SAM" id="SignalP"/>
    </source>
</evidence>
<organism evidence="2 3">
    <name type="scientific">Desulfoluna butyratoxydans</name>
    <dbReference type="NCBI Taxonomy" id="231438"/>
    <lineage>
        <taxon>Bacteria</taxon>
        <taxon>Pseudomonadati</taxon>
        <taxon>Thermodesulfobacteriota</taxon>
        <taxon>Desulfobacteria</taxon>
        <taxon>Desulfobacterales</taxon>
        <taxon>Desulfolunaceae</taxon>
        <taxon>Desulfoluna</taxon>
    </lineage>
</organism>
<protein>
    <submittedName>
        <fullName evidence="2">Uncharacterized protein</fullName>
    </submittedName>
</protein>
<keyword evidence="1" id="KW-0732">Signal</keyword>
<evidence type="ECO:0000313" key="3">
    <source>
        <dbReference type="Proteomes" id="UP000507962"/>
    </source>
</evidence>
<proteinExistence type="predicted"/>
<sequence>MYRSLMVFFALLVSTACVSTTPAPLNLGTYDGNLALYPAVVGVYCNQGAPLEEIDIYNETFQSGYVYTYDFLIEIRFKIAVKMVGNTVDVTLVGMQHKDSDTKLWLDNNITLVFDQKGYSNKVSHAIVEILNDPNAYSSSRRDLLADLAFNYAVLKDLTDAGRGKWLDENMKGRTYELDFTLSNTIDNTAVENRRFHSDDDARYTVYLDWKPNTLFSGFSISMLTNNSKYALLKKGTPVKTRGIVLSGDSRLSLRLKEVAL</sequence>
<dbReference type="RefSeq" id="WP_180145721.1">
    <property type="nucleotide sequence ID" value="NZ_CAADHO010000012.1"/>
</dbReference>
<keyword evidence="3" id="KW-1185">Reference proteome</keyword>
<reference evidence="2 3" key="1">
    <citation type="submission" date="2019-03" db="EMBL/GenBank/DDBJ databases">
        <authorList>
            <person name="Nijsse B."/>
        </authorList>
    </citation>
    <scope>NUCLEOTIDE SEQUENCE [LARGE SCALE GENOMIC DNA]</scope>
    <source>
        <strain evidence="2">Desulfoluna butyratoxydans MSL71</strain>
    </source>
</reference>
<evidence type="ECO:0000313" key="2">
    <source>
        <dbReference type="EMBL" id="VFQ46928.1"/>
    </source>
</evidence>
<feature type="chain" id="PRO_5020570925" evidence="1">
    <location>
        <begin position="20"/>
        <end position="261"/>
    </location>
</feature>
<dbReference type="PROSITE" id="PS51257">
    <property type="entry name" value="PROKAR_LIPOPROTEIN"/>
    <property type="match status" value="1"/>
</dbReference>
<feature type="signal peptide" evidence="1">
    <location>
        <begin position="1"/>
        <end position="19"/>
    </location>
</feature>